<dbReference type="KEGG" id="mlo:mlr4340"/>
<dbReference type="AlphaFoldDB" id="Q98EA0"/>
<protein>
    <submittedName>
        <fullName evidence="1">Mlr4340 protein</fullName>
    </submittedName>
</protein>
<organism evidence="1 2">
    <name type="scientific">Mesorhizobium japonicum (strain LMG 29417 / CECT 9101 / MAFF 303099)</name>
    <name type="common">Mesorhizobium loti (strain MAFF 303099)</name>
    <dbReference type="NCBI Taxonomy" id="266835"/>
    <lineage>
        <taxon>Bacteria</taxon>
        <taxon>Pseudomonadati</taxon>
        <taxon>Pseudomonadota</taxon>
        <taxon>Alphaproteobacteria</taxon>
        <taxon>Hyphomicrobiales</taxon>
        <taxon>Phyllobacteriaceae</taxon>
        <taxon>Mesorhizobium</taxon>
    </lineage>
</organism>
<dbReference type="Pfam" id="PF10984">
    <property type="entry name" value="DUF2794"/>
    <property type="match status" value="1"/>
</dbReference>
<reference evidence="1 2" key="1">
    <citation type="journal article" date="2000" name="DNA Res.">
        <title>Complete genome structure of the nitrogen-fixing symbiotic bacterium Mesorhizobium loti.</title>
        <authorList>
            <person name="Kaneko T."/>
            <person name="Nakamura Y."/>
            <person name="Sato S."/>
            <person name="Asamizu E."/>
            <person name="Kato T."/>
            <person name="Sasamoto S."/>
            <person name="Watanabe A."/>
            <person name="Idesawa K."/>
            <person name="Ishikawa A."/>
            <person name="Kawashima K."/>
            <person name="Kimura T."/>
            <person name="Kishida Y."/>
            <person name="Kiyokawa C."/>
            <person name="Kohara M."/>
            <person name="Matsumoto M."/>
            <person name="Matsuno A."/>
            <person name="Mochizuki Y."/>
            <person name="Nakayama S."/>
            <person name="Nakazaki N."/>
            <person name="Shimpo S."/>
            <person name="Sugimoto M."/>
            <person name="Takeuchi C."/>
            <person name="Yamada M."/>
            <person name="Tabata S."/>
        </authorList>
    </citation>
    <scope>NUCLEOTIDE SEQUENCE [LARGE SCALE GENOMIC DNA]</scope>
    <source>
        <strain evidence="2">LMG 29417 / CECT 9101 / MAFF 303099</strain>
    </source>
</reference>
<gene>
    <name evidence="1" type="ordered locus">mlr4340</name>
</gene>
<evidence type="ECO:0000313" key="1">
    <source>
        <dbReference type="EMBL" id="BAB51020.1"/>
    </source>
</evidence>
<accession>Q98EA0</accession>
<dbReference type="InterPro" id="IPR021252">
    <property type="entry name" value="DUF2794"/>
</dbReference>
<proteinExistence type="predicted"/>
<dbReference type="eggNOG" id="ENOG5032RW3">
    <property type="taxonomic scope" value="Bacteria"/>
</dbReference>
<name>Q98EA0_RHILO</name>
<dbReference type="HOGENOM" id="CLU_1495062_0_0_5"/>
<dbReference type="EMBL" id="BA000012">
    <property type="protein sequence ID" value="BAB51020.1"/>
    <property type="molecule type" value="Genomic_DNA"/>
</dbReference>
<sequence length="180" mass="20445">MWRSITNSNMRFANVTGRDRKGAPPRPLRRLLQLQREGANFGWQRFILKDRGMTDDSGGMGDGDASAILIPLHEARSARLDQPVRFDRRELDQILRLYGRMVAANEWRDYAIDHLTDRAVFSVFRRASEVPLFQIVKDPKLARKQGAFAVIAAGGRILKRGQELGRVLGVFDSKLRVVEA</sequence>
<evidence type="ECO:0000313" key="2">
    <source>
        <dbReference type="Proteomes" id="UP000000552"/>
    </source>
</evidence>
<dbReference type="Proteomes" id="UP000000552">
    <property type="component" value="Chromosome"/>
</dbReference>